<comment type="similarity">
    <text evidence="1">Belongs to the short-chain fatty acyl-CoA assimilation regulator (ScfR) family.</text>
</comment>
<dbReference type="RefSeq" id="WP_037328421.1">
    <property type="nucleotide sequence ID" value="NZ_JRMW01000039.1"/>
</dbReference>
<dbReference type="eggNOG" id="COG3093">
    <property type="taxonomic scope" value="Bacteria"/>
</dbReference>
<dbReference type="InterPro" id="IPR001387">
    <property type="entry name" value="Cro/C1-type_HTH"/>
</dbReference>
<feature type="domain" description="HTH cro/C1-type" evidence="3">
    <location>
        <begin position="20"/>
        <end position="74"/>
    </location>
</feature>
<dbReference type="AlphaFoldDB" id="A0A095X0P7"/>
<evidence type="ECO:0000256" key="2">
    <source>
        <dbReference type="ARBA" id="ARBA00023125"/>
    </source>
</evidence>
<organism evidence="4 5">
    <name type="scientific">Anaerococcus lactolyticus S7-1-13</name>
    <dbReference type="NCBI Taxonomy" id="1284686"/>
    <lineage>
        <taxon>Bacteria</taxon>
        <taxon>Bacillati</taxon>
        <taxon>Bacillota</taxon>
        <taxon>Tissierellia</taxon>
        <taxon>Tissierellales</taxon>
        <taxon>Peptoniphilaceae</taxon>
        <taxon>Anaerococcus</taxon>
    </lineage>
</organism>
<sequence length="369" mass="43220">MSNNIVSYENLIAFHPGSYIEDIIDDLNLSQDEFARRMDVSAKTVSKIINGKSRVTNELAEKLDRFTGISYDTWIKLQSSYDQKIIEINDTKSLDEEKRIARLIDFKYFKRDLPILADKNYSVLEKVEFLRRFFNISNLKYLRDFNSNVSYRNKQIMDEFNENSVIKSNIMLEIAINIARDKADKSLNLRKLNDSFGEIKTLISDINCYDRLSDILYECGIILVTLPYLSGSNLNGAVYKFANGSVLLLISDKQKKRDIFWFTLMHELGHILNKDFDSNLDKKEYECREVEADKFAQNFLIDPVIYNKFKNNGRFDRLNIENFARENSIGEDIIVGRLKYDESLEQNIFNDYNREVIFPRIDSTLFESI</sequence>
<dbReference type="SUPFAM" id="SSF47413">
    <property type="entry name" value="lambda repressor-like DNA-binding domains"/>
    <property type="match status" value="1"/>
</dbReference>
<comment type="caution">
    <text evidence="4">The sequence shown here is derived from an EMBL/GenBank/DDBJ whole genome shotgun (WGS) entry which is preliminary data.</text>
</comment>
<dbReference type="InterPro" id="IPR010359">
    <property type="entry name" value="IrrE_HExxH"/>
</dbReference>
<dbReference type="Pfam" id="PF06114">
    <property type="entry name" value="Peptidase_M78"/>
    <property type="match status" value="1"/>
</dbReference>
<proteinExistence type="inferred from homology"/>
<dbReference type="PROSITE" id="PS50943">
    <property type="entry name" value="HTH_CROC1"/>
    <property type="match status" value="1"/>
</dbReference>
<dbReference type="OrthoDB" id="9796786at2"/>
<evidence type="ECO:0000313" key="4">
    <source>
        <dbReference type="EMBL" id="KGF03403.1"/>
    </source>
</evidence>
<protein>
    <recommendedName>
        <fullName evidence="3">HTH cro/C1-type domain-containing protein</fullName>
    </recommendedName>
</protein>
<evidence type="ECO:0000313" key="5">
    <source>
        <dbReference type="Proteomes" id="UP000029579"/>
    </source>
</evidence>
<dbReference type="InterPro" id="IPR010982">
    <property type="entry name" value="Lambda_DNA-bd_dom_sf"/>
</dbReference>
<reference evidence="4 5" key="1">
    <citation type="submission" date="2014-07" db="EMBL/GenBank/DDBJ databases">
        <authorList>
            <person name="McCorrison J."/>
            <person name="Sanka R."/>
            <person name="Torralba M."/>
            <person name="Gillis M."/>
            <person name="Haft D.H."/>
            <person name="Methe B."/>
            <person name="Sutton G."/>
            <person name="Nelson K.E."/>
        </authorList>
    </citation>
    <scope>NUCLEOTIDE SEQUENCE [LARGE SCALE GENOMIC DNA]</scope>
    <source>
        <strain evidence="4 5">S7-1-13</strain>
    </source>
</reference>
<evidence type="ECO:0000256" key="1">
    <source>
        <dbReference type="ARBA" id="ARBA00007227"/>
    </source>
</evidence>
<dbReference type="NCBIfam" id="TIGR02607">
    <property type="entry name" value="antidote_HigA"/>
    <property type="match status" value="1"/>
</dbReference>
<dbReference type="SMART" id="SM00530">
    <property type="entry name" value="HTH_XRE"/>
    <property type="match status" value="1"/>
</dbReference>
<dbReference type="InterPro" id="IPR013430">
    <property type="entry name" value="Toxin_antidote_HigA"/>
</dbReference>
<dbReference type="GO" id="GO:0003677">
    <property type="term" value="F:DNA binding"/>
    <property type="evidence" value="ECO:0007669"/>
    <property type="project" value="UniProtKB-KW"/>
</dbReference>
<dbReference type="Gene3D" id="1.10.10.2910">
    <property type="match status" value="1"/>
</dbReference>
<name>A0A095X0P7_9FIRM</name>
<dbReference type="PANTHER" id="PTHR36924:SF1">
    <property type="entry name" value="ANTITOXIN HIGA-1"/>
    <property type="match status" value="1"/>
</dbReference>
<dbReference type="Proteomes" id="UP000029579">
    <property type="component" value="Unassembled WGS sequence"/>
</dbReference>
<dbReference type="CDD" id="cd00093">
    <property type="entry name" value="HTH_XRE"/>
    <property type="match status" value="1"/>
</dbReference>
<accession>A0A095X0P7</accession>
<evidence type="ECO:0000259" key="3">
    <source>
        <dbReference type="PROSITE" id="PS50943"/>
    </source>
</evidence>
<keyword evidence="2" id="KW-0238">DNA-binding</keyword>
<dbReference type="EMBL" id="JRMW01000039">
    <property type="protein sequence ID" value="KGF03403.1"/>
    <property type="molecule type" value="Genomic_DNA"/>
</dbReference>
<dbReference type="PANTHER" id="PTHR36924">
    <property type="entry name" value="ANTITOXIN HIGA-1"/>
    <property type="match status" value="1"/>
</dbReference>
<gene>
    <name evidence="4" type="ORF">HMPREF1630_07430</name>
</gene>
<dbReference type="Pfam" id="PF01381">
    <property type="entry name" value="HTH_3"/>
    <property type="match status" value="1"/>
</dbReference>
<dbReference type="Gene3D" id="1.10.260.40">
    <property type="entry name" value="lambda repressor-like DNA-binding domains"/>
    <property type="match status" value="1"/>
</dbReference>